<dbReference type="AlphaFoldDB" id="A0A182Y5B8"/>
<dbReference type="Pfam" id="PF13912">
    <property type="entry name" value="zf-C2H2_6"/>
    <property type="match status" value="1"/>
</dbReference>
<dbReference type="OMA" id="QVHENER"/>
<keyword evidence="3" id="KW-0677">Repeat</keyword>
<evidence type="ECO:0000313" key="8">
    <source>
        <dbReference type="EnsemblMetazoa" id="ASTEI03654-PA"/>
    </source>
</evidence>
<dbReference type="FunFam" id="3.30.160.60:FF:000671">
    <property type="entry name" value="Zinc finger protein 26"/>
    <property type="match status" value="1"/>
</dbReference>
<dbReference type="Gene3D" id="3.40.1800.20">
    <property type="match status" value="1"/>
</dbReference>
<keyword evidence="6" id="KW-0539">Nucleus</keyword>
<reference evidence="8" key="2">
    <citation type="submission" date="2020-05" db="UniProtKB">
        <authorList>
            <consortium name="EnsemblMetazoa"/>
        </authorList>
    </citation>
    <scope>IDENTIFICATION</scope>
    <source>
        <strain evidence="8">Indian</strain>
    </source>
</reference>
<dbReference type="FunFam" id="3.30.160.60:FF:000100">
    <property type="entry name" value="Zinc finger 45-like"/>
    <property type="match status" value="1"/>
</dbReference>
<dbReference type="FunFam" id="3.30.160.60:FF:000512">
    <property type="entry name" value="zinc finger protein 197 isoform X1"/>
    <property type="match status" value="1"/>
</dbReference>
<keyword evidence="2" id="KW-0479">Metal-binding</keyword>
<dbReference type="InterPro" id="IPR012934">
    <property type="entry name" value="Znf_AD"/>
</dbReference>
<dbReference type="Pfam" id="PF00096">
    <property type="entry name" value="zf-C2H2"/>
    <property type="match status" value="5"/>
</dbReference>
<dbReference type="PANTHER" id="PTHR24388">
    <property type="entry name" value="ZINC FINGER PROTEIN"/>
    <property type="match status" value="1"/>
</dbReference>
<dbReference type="SMART" id="SM00868">
    <property type="entry name" value="zf-AD"/>
    <property type="match status" value="1"/>
</dbReference>
<dbReference type="FunFam" id="3.30.160.60:FF:000446">
    <property type="entry name" value="Zinc finger protein"/>
    <property type="match status" value="1"/>
</dbReference>
<accession>A0A182Y5B8</accession>
<dbReference type="PROSITE" id="PS50157">
    <property type="entry name" value="ZINC_FINGER_C2H2_2"/>
    <property type="match status" value="8"/>
</dbReference>
<evidence type="ECO:0000256" key="6">
    <source>
        <dbReference type="ARBA" id="ARBA00023242"/>
    </source>
</evidence>
<evidence type="ECO:0000256" key="3">
    <source>
        <dbReference type="ARBA" id="ARBA00022737"/>
    </source>
</evidence>
<dbReference type="Pfam" id="PF07776">
    <property type="entry name" value="zf-AD"/>
    <property type="match status" value="1"/>
</dbReference>
<proteinExistence type="inferred from homology"/>
<sequence>MSTCRACLQKEADEYCSLFKKIHHVTLQEMYHSLTGLSVSPKDGLPCCVCQECADFIVTCNNFRKKCLKSDAQLRSALSQDKDEDELLRVEEYECLEADSDQQTQINIYFEETIMPEEADCSEEIEPNVQELTTIPTENDTTEEPIEDESAYNLYEVTGEEEIVEKVISEEIVQSEFGESYEVVYESTEYLEQPQQSADEAEEPPPVVRCCGCPTLQIDTMEDLKQHSLDVHKQASTVSSVRPYECDICFRRFTKSDLLLRHKATIYERSKRYDCKQCEASFRSRTALHSHNKSKHVCKRTYVCDVCQKGFFTSSTLLSHRQVHGEKKFQCDKCPKMFIRHSDLVIHQTTHSSERPYGCSVCEMRFKTAAHLRGHQAVHTGERSKKCRTCGKGFTTYSDRRVHELQHENIHPFKCDFCDKTYGRNYKLQVHIRKVHTGERPFACGDCSLRFFQRWELTAHRRVDHGEEDGMELSM</sequence>
<keyword evidence="4" id="KW-0863">Zinc-finger</keyword>
<dbReference type="SUPFAM" id="SSF57716">
    <property type="entry name" value="Glucocorticoid receptor-like (DNA-binding domain)"/>
    <property type="match status" value="1"/>
</dbReference>
<dbReference type="STRING" id="30069.A0A182Y5B8"/>
<evidence type="ECO:0000256" key="7">
    <source>
        <dbReference type="ARBA" id="ARBA00037948"/>
    </source>
</evidence>
<dbReference type="GO" id="GO:0000981">
    <property type="term" value="F:DNA-binding transcription factor activity, RNA polymerase II-specific"/>
    <property type="evidence" value="ECO:0007669"/>
    <property type="project" value="TreeGrafter"/>
</dbReference>
<dbReference type="PROSITE" id="PS00028">
    <property type="entry name" value="ZINC_FINGER_C2H2_1"/>
    <property type="match status" value="7"/>
</dbReference>
<dbReference type="GO" id="GO:0008270">
    <property type="term" value="F:zinc ion binding"/>
    <property type="evidence" value="ECO:0007669"/>
    <property type="project" value="UniProtKB-UniRule"/>
</dbReference>
<dbReference type="Proteomes" id="UP000076408">
    <property type="component" value="Unassembled WGS sequence"/>
</dbReference>
<organism evidence="8 9">
    <name type="scientific">Anopheles stephensi</name>
    <name type="common">Indo-Pakistan malaria mosquito</name>
    <dbReference type="NCBI Taxonomy" id="30069"/>
    <lineage>
        <taxon>Eukaryota</taxon>
        <taxon>Metazoa</taxon>
        <taxon>Ecdysozoa</taxon>
        <taxon>Arthropoda</taxon>
        <taxon>Hexapoda</taxon>
        <taxon>Insecta</taxon>
        <taxon>Pterygota</taxon>
        <taxon>Neoptera</taxon>
        <taxon>Endopterygota</taxon>
        <taxon>Diptera</taxon>
        <taxon>Nematocera</taxon>
        <taxon>Culicoidea</taxon>
        <taxon>Culicidae</taxon>
        <taxon>Anophelinae</taxon>
        <taxon>Anopheles</taxon>
    </lineage>
</organism>
<dbReference type="Gene3D" id="3.30.160.60">
    <property type="entry name" value="Classic Zinc Finger"/>
    <property type="match status" value="7"/>
</dbReference>
<evidence type="ECO:0000256" key="1">
    <source>
        <dbReference type="ARBA" id="ARBA00004123"/>
    </source>
</evidence>
<name>A0A182Y5B8_ANOST</name>
<protein>
    <submittedName>
        <fullName evidence="8">Uncharacterized protein</fullName>
    </submittedName>
</protein>
<dbReference type="InterPro" id="IPR036236">
    <property type="entry name" value="Znf_C2H2_sf"/>
</dbReference>
<dbReference type="GO" id="GO:0000978">
    <property type="term" value="F:RNA polymerase II cis-regulatory region sequence-specific DNA binding"/>
    <property type="evidence" value="ECO:0007669"/>
    <property type="project" value="TreeGrafter"/>
</dbReference>
<comment type="similarity">
    <text evidence="7">Belongs to the snail C2H2-type zinc-finger protein family.</text>
</comment>
<dbReference type="GO" id="GO:0005634">
    <property type="term" value="C:nucleus"/>
    <property type="evidence" value="ECO:0007669"/>
    <property type="project" value="UniProtKB-SubCell"/>
</dbReference>
<dbReference type="SMART" id="SM00355">
    <property type="entry name" value="ZnF_C2H2"/>
    <property type="match status" value="9"/>
</dbReference>
<keyword evidence="5" id="KW-0862">Zinc</keyword>
<dbReference type="VEuPathDB" id="VectorBase:ASTE008953"/>
<dbReference type="VEuPathDB" id="VectorBase:ASTEI03654"/>
<reference evidence="9" key="1">
    <citation type="journal article" date="2014" name="Genome Biol.">
        <title>Genome analysis of a major urban malaria vector mosquito, Anopheles stephensi.</title>
        <authorList>
            <person name="Jiang X."/>
            <person name="Peery A."/>
            <person name="Hall A.B."/>
            <person name="Sharma A."/>
            <person name="Chen X.G."/>
            <person name="Waterhouse R.M."/>
            <person name="Komissarov A."/>
            <person name="Riehle M.M."/>
            <person name="Shouche Y."/>
            <person name="Sharakhova M.V."/>
            <person name="Lawson D."/>
            <person name="Pakpour N."/>
            <person name="Arensburger P."/>
            <person name="Davidson V.L."/>
            <person name="Eiglmeier K."/>
            <person name="Emrich S."/>
            <person name="George P."/>
            <person name="Kennedy R.C."/>
            <person name="Mane S.P."/>
            <person name="Maslen G."/>
            <person name="Oringanje C."/>
            <person name="Qi Y."/>
            <person name="Settlage R."/>
            <person name="Tojo M."/>
            <person name="Tubio J.M."/>
            <person name="Unger M.F."/>
            <person name="Wang B."/>
            <person name="Vernick K.D."/>
            <person name="Ribeiro J.M."/>
            <person name="James A.A."/>
            <person name="Michel K."/>
            <person name="Riehle M.A."/>
            <person name="Luckhart S."/>
            <person name="Sharakhov I.V."/>
            <person name="Tu Z."/>
        </authorList>
    </citation>
    <scope>NUCLEOTIDE SEQUENCE [LARGE SCALE GENOMIC DNA]</scope>
    <source>
        <strain evidence="9">Indian</strain>
    </source>
</reference>
<dbReference type="InterPro" id="IPR050527">
    <property type="entry name" value="Snail/Krueppel_Znf"/>
</dbReference>
<comment type="subcellular location">
    <subcellularLocation>
        <location evidence="1">Nucleus</location>
    </subcellularLocation>
</comment>
<evidence type="ECO:0000256" key="5">
    <source>
        <dbReference type="ARBA" id="ARBA00022833"/>
    </source>
</evidence>
<dbReference type="VEuPathDB" id="VectorBase:ASTEI20_044458"/>
<keyword evidence="9" id="KW-1185">Reference proteome</keyword>
<dbReference type="SUPFAM" id="SSF57667">
    <property type="entry name" value="beta-beta-alpha zinc fingers"/>
    <property type="match status" value="4"/>
</dbReference>
<evidence type="ECO:0000256" key="4">
    <source>
        <dbReference type="ARBA" id="ARBA00022771"/>
    </source>
</evidence>
<dbReference type="InterPro" id="IPR013087">
    <property type="entry name" value="Znf_C2H2_type"/>
</dbReference>
<dbReference type="PANTHER" id="PTHR24388:SF53">
    <property type="entry name" value="CHORION TRANSCRIPTION FACTOR CF2-RELATED"/>
    <property type="match status" value="1"/>
</dbReference>
<dbReference type="PROSITE" id="PS51915">
    <property type="entry name" value="ZAD"/>
    <property type="match status" value="1"/>
</dbReference>
<evidence type="ECO:0000313" key="9">
    <source>
        <dbReference type="Proteomes" id="UP000076408"/>
    </source>
</evidence>
<dbReference type="EnsemblMetazoa" id="ASTEI03654-RA">
    <property type="protein sequence ID" value="ASTEI03654-PA"/>
    <property type="gene ID" value="ASTEI03654"/>
</dbReference>
<evidence type="ECO:0000256" key="2">
    <source>
        <dbReference type="ARBA" id="ARBA00022723"/>
    </source>
</evidence>